<keyword evidence="3 8" id="KW-0489">Methyltransferase</keyword>
<dbReference type="InterPro" id="IPR036631">
    <property type="entry name" value="MGMT_N_sf"/>
</dbReference>
<dbReference type="PROSITE" id="PS00374">
    <property type="entry name" value="MGMT"/>
    <property type="match status" value="1"/>
</dbReference>
<evidence type="ECO:0000256" key="2">
    <source>
        <dbReference type="ARBA" id="ARBA00022490"/>
    </source>
</evidence>
<evidence type="ECO:0000313" key="12">
    <source>
        <dbReference type="Proteomes" id="UP001596405"/>
    </source>
</evidence>
<comment type="catalytic activity">
    <reaction evidence="7 8">
        <text>a 6-O-methyl-2'-deoxyguanosine in DNA + L-cysteinyl-[protein] = S-methyl-L-cysteinyl-[protein] + a 2'-deoxyguanosine in DNA</text>
        <dbReference type="Rhea" id="RHEA:24000"/>
        <dbReference type="Rhea" id="RHEA-COMP:10131"/>
        <dbReference type="Rhea" id="RHEA-COMP:10132"/>
        <dbReference type="Rhea" id="RHEA-COMP:11367"/>
        <dbReference type="Rhea" id="RHEA-COMP:11368"/>
        <dbReference type="ChEBI" id="CHEBI:29950"/>
        <dbReference type="ChEBI" id="CHEBI:82612"/>
        <dbReference type="ChEBI" id="CHEBI:85445"/>
        <dbReference type="ChEBI" id="CHEBI:85448"/>
        <dbReference type="EC" id="2.1.1.63"/>
    </reaction>
</comment>
<evidence type="ECO:0000256" key="3">
    <source>
        <dbReference type="ARBA" id="ARBA00022603"/>
    </source>
</evidence>
<comment type="catalytic activity">
    <reaction evidence="1 8">
        <text>a 4-O-methyl-thymidine in DNA + L-cysteinyl-[protein] = a thymidine in DNA + S-methyl-L-cysteinyl-[protein]</text>
        <dbReference type="Rhea" id="RHEA:53428"/>
        <dbReference type="Rhea" id="RHEA-COMP:10131"/>
        <dbReference type="Rhea" id="RHEA-COMP:10132"/>
        <dbReference type="Rhea" id="RHEA-COMP:13555"/>
        <dbReference type="Rhea" id="RHEA-COMP:13556"/>
        <dbReference type="ChEBI" id="CHEBI:29950"/>
        <dbReference type="ChEBI" id="CHEBI:82612"/>
        <dbReference type="ChEBI" id="CHEBI:137386"/>
        <dbReference type="ChEBI" id="CHEBI:137387"/>
        <dbReference type="EC" id="2.1.1.63"/>
    </reaction>
</comment>
<comment type="function">
    <text evidence="8">Involved in the cellular defense against the biological effects of O6-methylguanine (O6-MeG) and O4-methylthymine (O4-MeT) in DNA. Repairs the methylated nucleobase in DNA by stoichiometrically transferring the methyl group to a cysteine residue in the enzyme. This is a suicide reaction: the enzyme is irreversibly inactivated.</text>
</comment>
<dbReference type="CDD" id="cd06445">
    <property type="entry name" value="ATase"/>
    <property type="match status" value="1"/>
</dbReference>
<dbReference type="Gene3D" id="1.10.10.10">
    <property type="entry name" value="Winged helix-like DNA-binding domain superfamily/Winged helix DNA-binding domain"/>
    <property type="match status" value="1"/>
</dbReference>
<dbReference type="PANTHER" id="PTHR10815">
    <property type="entry name" value="METHYLATED-DNA--PROTEIN-CYSTEINE METHYLTRANSFERASE"/>
    <property type="match status" value="1"/>
</dbReference>
<dbReference type="RefSeq" id="WP_066622719.1">
    <property type="nucleotide sequence ID" value="NZ_JBHSYQ010000003.1"/>
</dbReference>
<dbReference type="SUPFAM" id="SSF46767">
    <property type="entry name" value="Methylated DNA-protein cysteine methyltransferase, C-terminal domain"/>
    <property type="match status" value="1"/>
</dbReference>
<feature type="active site" description="Nucleophile; methyl group acceptor" evidence="8">
    <location>
        <position position="128"/>
    </location>
</feature>
<dbReference type="Proteomes" id="UP001596405">
    <property type="component" value="Unassembled WGS sequence"/>
</dbReference>
<dbReference type="InterPro" id="IPR036388">
    <property type="entry name" value="WH-like_DNA-bd_sf"/>
</dbReference>
<evidence type="ECO:0000259" key="10">
    <source>
        <dbReference type="Pfam" id="PF02870"/>
    </source>
</evidence>
<evidence type="ECO:0000256" key="7">
    <source>
        <dbReference type="ARBA" id="ARBA00049348"/>
    </source>
</evidence>
<evidence type="ECO:0000256" key="4">
    <source>
        <dbReference type="ARBA" id="ARBA00022679"/>
    </source>
</evidence>
<sequence length="169" mass="18571">MSAQEALFVLHMPTPIGTMRLTSSQEFLFSASFPENGPETDSSSPPACLQQAARQVQEYFDGERLMFDLPLQPLGTPFQQQVWQALQQIPVGRTDHYLGLAKRLGNAGAMRAVGAANGANPWLVLVPCHRIIGAQGQMVGYAGGLWRKKWLLVHEAKLTGNYQTALFDC</sequence>
<evidence type="ECO:0000313" key="11">
    <source>
        <dbReference type="EMBL" id="MFC6996861.1"/>
    </source>
</evidence>
<dbReference type="InterPro" id="IPR008332">
    <property type="entry name" value="MethylG_MeTrfase_N"/>
</dbReference>
<evidence type="ECO:0000256" key="5">
    <source>
        <dbReference type="ARBA" id="ARBA00022763"/>
    </source>
</evidence>
<dbReference type="Pfam" id="PF01035">
    <property type="entry name" value="DNA_binding_1"/>
    <property type="match status" value="1"/>
</dbReference>
<dbReference type="GO" id="GO:0032259">
    <property type="term" value="P:methylation"/>
    <property type="evidence" value="ECO:0007669"/>
    <property type="project" value="UniProtKB-KW"/>
</dbReference>
<reference evidence="12" key="1">
    <citation type="journal article" date="2019" name="Int. J. Syst. Evol. Microbiol.">
        <title>The Global Catalogue of Microorganisms (GCM) 10K type strain sequencing project: providing services to taxonomists for standard genome sequencing and annotation.</title>
        <authorList>
            <consortium name="The Broad Institute Genomics Platform"/>
            <consortium name="The Broad Institute Genome Sequencing Center for Infectious Disease"/>
            <person name="Wu L."/>
            <person name="Ma J."/>
        </authorList>
    </citation>
    <scope>NUCLEOTIDE SEQUENCE [LARGE SCALE GENOMIC DNA]</scope>
    <source>
        <strain evidence="12">CGMCC 4.7393</strain>
    </source>
</reference>
<feature type="domain" description="Methylated-DNA-[protein]-cysteine S-methyltransferase DNA binding" evidence="9">
    <location>
        <begin position="77"/>
        <end position="156"/>
    </location>
</feature>
<accession>A0ABW2DGF4</accession>
<dbReference type="EMBL" id="JBHSYQ010000003">
    <property type="protein sequence ID" value="MFC6996861.1"/>
    <property type="molecule type" value="Genomic_DNA"/>
</dbReference>
<dbReference type="Gene3D" id="3.30.160.70">
    <property type="entry name" value="Methylated DNA-protein cysteine methyltransferase domain"/>
    <property type="match status" value="1"/>
</dbReference>
<dbReference type="Pfam" id="PF02870">
    <property type="entry name" value="Methyltransf_1N"/>
    <property type="match status" value="1"/>
</dbReference>
<dbReference type="InterPro" id="IPR014048">
    <property type="entry name" value="MethylDNA_cys_MeTrfase_DNA-bd"/>
</dbReference>
<feature type="domain" description="Methylguanine DNA methyltransferase ribonuclease-like" evidence="10">
    <location>
        <begin position="13"/>
        <end position="72"/>
    </location>
</feature>
<evidence type="ECO:0000259" key="9">
    <source>
        <dbReference type="Pfam" id="PF01035"/>
    </source>
</evidence>
<evidence type="ECO:0000256" key="8">
    <source>
        <dbReference type="HAMAP-Rule" id="MF_00772"/>
    </source>
</evidence>
<dbReference type="HAMAP" id="MF_00772">
    <property type="entry name" value="OGT"/>
    <property type="match status" value="1"/>
</dbReference>
<keyword evidence="2 8" id="KW-0963">Cytoplasm</keyword>
<comment type="miscellaneous">
    <text evidence="8">This enzyme catalyzes only one turnover and therefore is not strictly catalytic. According to one definition, an enzyme is a biocatalyst that acts repeatedly and over many reaction cycles.</text>
</comment>
<protein>
    <recommendedName>
        <fullName evidence="8">Methylated-DNA--protein-cysteine methyltransferase</fullName>
        <ecNumber evidence="8">2.1.1.63</ecNumber>
    </recommendedName>
    <alternativeName>
        <fullName evidence="8">6-O-methylguanine-DNA methyltransferase</fullName>
        <shortName evidence="8">MGMT</shortName>
    </alternativeName>
    <alternativeName>
        <fullName evidence="8">O-6-methylguanine-DNA-alkyltransferase</fullName>
    </alternativeName>
</protein>
<dbReference type="InterPro" id="IPR036217">
    <property type="entry name" value="MethylDNA_cys_MeTrfase_DNAb"/>
</dbReference>
<keyword evidence="12" id="KW-1185">Reference proteome</keyword>
<proteinExistence type="inferred from homology"/>
<dbReference type="EC" id="2.1.1.63" evidence="8"/>
<dbReference type="GO" id="GO:0003908">
    <property type="term" value="F:methylated-DNA-[protein]-cysteine S-methyltransferase activity"/>
    <property type="evidence" value="ECO:0007669"/>
    <property type="project" value="UniProtKB-EC"/>
</dbReference>
<evidence type="ECO:0000256" key="1">
    <source>
        <dbReference type="ARBA" id="ARBA00001286"/>
    </source>
</evidence>
<keyword evidence="5 8" id="KW-0227">DNA damage</keyword>
<dbReference type="PANTHER" id="PTHR10815:SF5">
    <property type="entry name" value="METHYLATED-DNA--PROTEIN-CYSTEINE METHYLTRANSFERASE"/>
    <property type="match status" value="1"/>
</dbReference>
<comment type="subcellular location">
    <subcellularLocation>
        <location evidence="8">Cytoplasm</location>
    </subcellularLocation>
</comment>
<dbReference type="InterPro" id="IPR001497">
    <property type="entry name" value="MethylDNA_cys_MeTrfase_AS"/>
</dbReference>
<comment type="caution">
    <text evidence="11">The sequence shown here is derived from an EMBL/GenBank/DDBJ whole genome shotgun (WGS) entry which is preliminary data.</text>
</comment>
<keyword evidence="6 8" id="KW-0234">DNA repair</keyword>
<dbReference type="InterPro" id="IPR023546">
    <property type="entry name" value="MGMT"/>
</dbReference>
<gene>
    <name evidence="11" type="ORF">ACFQHR_04455</name>
</gene>
<name>A0ABW2DGF4_9BACT</name>
<dbReference type="NCBIfam" id="TIGR00589">
    <property type="entry name" value="ogt"/>
    <property type="match status" value="1"/>
</dbReference>
<organism evidence="11 12">
    <name type="scientific">Rufibacter roseus</name>
    <dbReference type="NCBI Taxonomy" id="1567108"/>
    <lineage>
        <taxon>Bacteria</taxon>
        <taxon>Pseudomonadati</taxon>
        <taxon>Bacteroidota</taxon>
        <taxon>Cytophagia</taxon>
        <taxon>Cytophagales</taxon>
        <taxon>Hymenobacteraceae</taxon>
        <taxon>Rufibacter</taxon>
    </lineage>
</organism>
<evidence type="ECO:0000256" key="6">
    <source>
        <dbReference type="ARBA" id="ARBA00023204"/>
    </source>
</evidence>
<comment type="similarity">
    <text evidence="8">Belongs to the MGMT family.</text>
</comment>
<keyword evidence="4 8" id="KW-0808">Transferase</keyword>
<dbReference type="SUPFAM" id="SSF53155">
    <property type="entry name" value="Methylated DNA-protein cysteine methyltransferase domain"/>
    <property type="match status" value="1"/>
</dbReference>